<protein>
    <submittedName>
        <fullName evidence="1">Uncharacterized protein</fullName>
    </submittedName>
</protein>
<gene>
    <name evidence="1" type="ORF">LCGC14_3133650</name>
</gene>
<dbReference type="EMBL" id="LAZR01068468">
    <property type="protein sequence ID" value="KKK49578.1"/>
    <property type="molecule type" value="Genomic_DNA"/>
</dbReference>
<comment type="caution">
    <text evidence="1">The sequence shown here is derived from an EMBL/GenBank/DDBJ whole genome shotgun (WGS) entry which is preliminary data.</text>
</comment>
<dbReference type="AlphaFoldDB" id="A0A0F8VYY1"/>
<sequence>DTLNTSKSLVYLAYRLERRCTASSGRSEHTFAVPMKF</sequence>
<accession>A0A0F8VYY1</accession>
<organism evidence="1">
    <name type="scientific">marine sediment metagenome</name>
    <dbReference type="NCBI Taxonomy" id="412755"/>
    <lineage>
        <taxon>unclassified sequences</taxon>
        <taxon>metagenomes</taxon>
        <taxon>ecological metagenomes</taxon>
    </lineage>
</organism>
<feature type="non-terminal residue" evidence="1">
    <location>
        <position position="1"/>
    </location>
</feature>
<proteinExistence type="predicted"/>
<name>A0A0F8VYY1_9ZZZZ</name>
<evidence type="ECO:0000313" key="1">
    <source>
        <dbReference type="EMBL" id="KKK49578.1"/>
    </source>
</evidence>
<reference evidence="1" key="1">
    <citation type="journal article" date="2015" name="Nature">
        <title>Complex archaea that bridge the gap between prokaryotes and eukaryotes.</title>
        <authorList>
            <person name="Spang A."/>
            <person name="Saw J.H."/>
            <person name="Jorgensen S.L."/>
            <person name="Zaremba-Niedzwiedzka K."/>
            <person name="Martijn J."/>
            <person name="Lind A.E."/>
            <person name="van Eijk R."/>
            <person name="Schleper C."/>
            <person name="Guy L."/>
            <person name="Ettema T.J."/>
        </authorList>
    </citation>
    <scope>NUCLEOTIDE SEQUENCE</scope>
</reference>